<dbReference type="EMBL" id="CAMXCT020006546">
    <property type="protein sequence ID" value="CAL1169106.1"/>
    <property type="molecule type" value="Genomic_DNA"/>
</dbReference>
<keyword evidence="1" id="KW-1133">Transmembrane helix</keyword>
<keyword evidence="1" id="KW-0472">Membrane</keyword>
<organism evidence="2">
    <name type="scientific">Cladocopium goreaui</name>
    <dbReference type="NCBI Taxonomy" id="2562237"/>
    <lineage>
        <taxon>Eukaryota</taxon>
        <taxon>Sar</taxon>
        <taxon>Alveolata</taxon>
        <taxon>Dinophyceae</taxon>
        <taxon>Suessiales</taxon>
        <taxon>Symbiodiniaceae</taxon>
        <taxon>Cladocopium</taxon>
    </lineage>
</organism>
<dbReference type="OrthoDB" id="435008at2759"/>
<sequence length="573" mass="61061">MPRSNKRFGINCPHSGHASKESLGRNRTIGEARLCQAVLWLIFISVGIASLVLVSLTLRGYQNINEGFSGTFCSAAELVQDSISGTENFVGMLPAINRLEEISQALDPTIPNGFMDQVGGIVGSTAKINTAYTQVAQSLKQLQEVVSHAENQAPTGMYHTCAICAPLAEVLAPVTSAFESGIGAALKDARGQVQEQLQGQAAADLQTLLNEAMTPVREAKEQLLEQVGSLVDPTGFQKNTEAVHGENSNLRPAILLLFFLFLILLISGCCALGGFCWKHKPSQKDKDHCTVRTCTCCVSCMGCIYAILVLLLGGILVLVAMVGSGVCLVLVEYNADMAENLFAALGQEVDDTMLMAINISDRCLSANSVAPDASRNLADIVMIQDANGDTVSVRKSIFDTAVTPVQAQFGQVQNLTQMGDLSLSTMPELQTLTQTLAALEMRALFWPDSAAVTADASPYKDMHPAYTAITLSCADVTLSNDLPDGLAGTVTFGMDSMVSTGWTYSGTTFDALTSQMDSLTWTCPSLSAYTCTSGATSTVCDAGAQFVQNIKEPLVPRTVTFPKCGGFIWFSMV</sequence>
<dbReference type="EMBL" id="CAMXCT010006546">
    <property type="protein sequence ID" value="CAI4015731.1"/>
    <property type="molecule type" value="Genomic_DNA"/>
</dbReference>
<dbReference type="Proteomes" id="UP001152797">
    <property type="component" value="Unassembled WGS sequence"/>
</dbReference>
<evidence type="ECO:0000313" key="4">
    <source>
        <dbReference type="Proteomes" id="UP001152797"/>
    </source>
</evidence>
<proteinExistence type="predicted"/>
<reference evidence="2" key="1">
    <citation type="submission" date="2022-10" db="EMBL/GenBank/DDBJ databases">
        <authorList>
            <person name="Chen Y."/>
            <person name="Dougan E. K."/>
            <person name="Chan C."/>
            <person name="Rhodes N."/>
            <person name="Thang M."/>
        </authorList>
    </citation>
    <scope>NUCLEOTIDE SEQUENCE</scope>
</reference>
<feature type="transmembrane region" description="Helical" evidence="1">
    <location>
        <begin position="37"/>
        <end position="58"/>
    </location>
</feature>
<comment type="caution">
    <text evidence="2">The sequence shown here is derived from an EMBL/GenBank/DDBJ whole genome shotgun (WGS) entry which is preliminary data.</text>
</comment>
<evidence type="ECO:0000313" key="2">
    <source>
        <dbReference type="EMBL" id="CAI4015731.1"/>
    </source>
</evidence>
<evidence type="ECO:0000313" key="3">
    <source>
        <dbReference type="EMBL" id="CAL4803043.1"/>
    </source>
</evidence>
<dbReference type="EMBL" id="CAMXCT030006546">
    <property type="protein sequence ID" value="CAL4803043.1"/>
    <property type="molecule type" value="Genomic_DNA"/>
</dbReference>
<feature type="transmembrane region" description="Helical" evidence="1">
    <location>
        <begin position="253"/>
        <end position="277"/>
    </location>
</feature>
<dbReference type="AlphaFoldDB" id="A0A9P1GJ08"/>
<evidence type="ECO:0008006" key="5">
    <source>
        <dbReference type="Google" id="ProtNLM"/>
    </source>
</evidence>
<name>A0A9P1GJ08_9DINO</name>
<gene>
    <name evidence="2" type="ORF">C1SCF055_LOCUS40544</name>
</gene>
<reference evidence="3 4" key="2">
    <citation type="submission" date="2024-05" db="EMBL/GenBank/DDBJ databases">
        <authorList>
            <person name="Chen Y."/>
            <person name="Shah S."/>
            <person name="Dougan E. K."/>
            <person name="Thang M."/>
            <person name="Chan C."/>
        </authorList>
    </citation>
    <scope>NUCLEOTIDE SEQUENCE [LARGE SCALE GENOMIC DNA]</scope>
</reference>
<keyword evidence="4" id="KW-1185">Reference proteome</keyword>
<accession>A0A9P1GJ08</accession>
<evidence type="ECO:0000256" key="1">
    <source>
        <dbReference type="SAM" id="Phobius"/>
    </source>
</evidence>
<keyword evidence="1" id="KW-0812">Transmembrane</keyword>
<protein>
    <recommendedName>
        <fullName evidence="5">Transmembrane protein</fullName>
    </recommendedName>
</protein>